<name>A0A443L593_9RHOB</name>
<protein>
    <submittedName>
        <fullName evidence="2">IS5/IS1182 family transposase</fullName>
    </submittedName>
</protein>
<evidence type="ECO:0000313" key="2">
    <source>
        <dbReference type="EMBL" id="RWR44334.1"/>
    </source>
</evidence>
<feature type="non-terminal residue" evidence="2">
    <location>
        <position position="58"/>
    </location>
</feature>
<dbReference type="AlphaFoldDB" id="A0A443L593"/>
<feature type="domain" description="Transposase DDE" evidence="1">
    <location>
        <begin position="22"/>
        <end position="58"/>
    </location>
</feature>
<evidence type="ECO:0000313" key="3">
    <source>
        <dbReference type="Proteomes" id="UP000286594"/>
    </source>
</evidence>
<keyword evidence="3" id="KW-1185">Reference proteome</keyword>
<dbReference type="RefSeq" id="WP_206364105.1">
    <property type="nucleotide sequence ID" value="NZ_SAVB01000032.1"/>
</dbReference>
<dbReference type="EMBL" id="SAVB01000032">
    <property type="protein sequence ID" value="RWR44334.1"/>
    <property type="molecule type" value="Genomic_DNA"/>
</dbReference>
<evidence type="ECO:0000259" key="1">
    <source>
        <dbReference type="Pfam" id="PF13737"/>
    </source>
</evidence>
<dbReference type="Proteomes" id="UP000286594">
    <property type="component" value="Unassembled WGS sequence"/>
</dbReference>
<dbReference type="Pfam" id="PF13737">
    <property type="entry name" value="DDE_Tnp_1_5"/>
    <property type="match status" value="1"/>
</dbReference>
<proteinExistence type="predicted"/>
<organism evidence="2 3">
    <name type="scientific">Paenirhodobacter ferrireducens</name>
    <dbReference type="NCBI Taxonomy" id="1215032"/>
    <lineage>
        <taxon>Bacteria</taxon>
        <taxon>Pseudomonadati</taxon>
        <taxon>Pseudomonadota</taxon>
        <taxon>Alphaproteobacteria</taxon>
        <taxon>Rhodobacterales</taxon>
        <taxon>Rhodobacter group</taxon>
        <taxon>Paenirhodobacter</taxon>
    </lineage>
</organism>
<accession>A0A443L593</accession>
<reference evidence="2 3" key="1">
    <citation type="submission" date="2019-01" db="EMBL/GenBank/DDBJ databases">
        <title>Sinorhodobacter populi sp. nov. isolated from the symptomatic bark tissue of Populus euramericana canker.</title>
        <authorList>
            <person name="Xu G."/>
        </authorList>
    </citation>
    <scope>NUCLEOTIDE SEQUENCE [LARGE SCALE GENOMIC DNA]</scope>
    <source>
        <strain evidence="2 3">CCTCC AB2012026</strain>
    </source>
</reference>
<sequence>MPEPADTRYRTTNWSDYNASLKRRGSLSVWFDPEMSWQAERAVKRGHPETFSDSAIQT</sequence>
<dbReference type="InterPro" id="IPR025668">
    <property type="entry name" value="Tnp_DDE_dom"/>
</dbReference>
<gene>
    <name evidence="2" type="ORF">EOW65_18850</name>
</gene>
<comment type="caution">
    <text evidence="2">The sequence shown here is derived from an EMBL/GenBank/DDBJ whole genome shotgun (WGS) entry which is preliminary data.</text>
</comment>